<sequence>MSTSLGLYQSIKLHQALSPQMQHSLTILQAPAVELSAIIQQELLSNPLLEMSEDKPLGGQSIEGLLQEKEKWYDYLGPNFEGSQRSTEDEKKRQFFFDSQVVPESMVTELSKQLSLVCTDNTLLEAAHYIIGNLDDRGFLNTELENIAHELGLPYGLVEKALELVQSLDPPGIAARNLSECLLLQLKALGKENSLEFRIVSEYLTLLEKKKLSEIAKQLKVNLKQVQEAVESIRSLNPFPGSKYRGDEKEKIIQVDLIVVKEAGSWKVYFNEEVIPRLRINHYYESLLGQQDKDPYLKNYLKEKKRSGLFLIKCLKMRESTLLRVAEAIIQSQEDFFNFGPHSLKPLTMSEIAKKIDVHETTVSRAIANKYIKTPHGIFELKYFFNSGFQKETGEFVANQIVKEAIERLIRNEDPKSPLSDQQIVALLAKEGIKMARRTIAKYRAHLKILPSHLRRTS</sequence>
<keyword evidence="9" id="KW-0175">Coiled coil</keyword>
<feature type="domain" description="RNA polymerase sigma factor 54 DNA-binding" evidence="10">
    <location>
        <begin position="299"/>
        <end position="456"/>
    </location>
</feature>
<organism evidence="12 13">
    <name type="scientific">Methylacidiphilum caldifontis</name>
    <dbReference type="NCBI Taxonomy" id="2795386"/>
    <lineage>
        <taxon>Bacteria</taxon>
        <taxon>Pseudomonadati</taxon>
        <taxon>Verrucomicrobiota</taxon>
        <taxon>Methylacidiphilae</taxon>
        <taxon>Methylacidiphilales</taxon>
        <taxon>Methylacidiphilaceae</taxon>
        <taxon>Methylacidiphilum (ex Ratnadevi et al. 2023)</taxon>
    </lineage>
</organism>
<proteinExistence type="inferred from homology"/>
<evidence type="ECO:0000313" key="12">
    <source>
        <dbReference type="EMBL" id="TFE71083.1"/>
    </source>
</evidence>
<keyword evidence="5" id="KW-0805">Transcription regulation</keyword>
<evidence type="ECO:0000256" key="5">
    <source>
        <dbReference type="ARBA" id="ARBA00023015"/>
    </source>
</evidence>
<keyword evidence="8" id="KW-0804">Transcription</keyword>
<evidence type="ECO:0000256" key="4">
    <source>
        <dbReference type="ARBA" id="ARBA00022695"/>
    </source>
</evidence>
<dbReference type="Proteomes" id="UP000297713">
    <property type="component" value="Unassembled WGS sequence"/>
</dbReference>
<dbReference type="Pfam" id="PF04963">
    <property type="entry name" value="Sigma54_CBD"/>
    <property type="match status" value="1"/>
</dbReference>
<evidence type="ECO:0000256" key="6">
    <source>
        <dbReference type="ARBA" id="ARBA00023082"/>
    </source>
</evidence>
<keyword evidence="4" id="KW-0548">Nucleotidyltransferase</keyword>
<reference evidence="12 13" key="1">
    <citation type="submission" date="2016-05" db="EMBL/GenBank/DDBJ databases">
        <title>Diversity and Homogeneity among Thermoacidophilic Verrucomicrobia Methanotrophs Linked with Geographical Origin.</title>
        <authorList>
            <person name="Erikstad H.-A."/>
            <person name="Smestad N.B."/>
            <person name="Ceballos R.M."/>
            <person name="Birkeland N.-K."/>
        </authorList>
    </citation>
    <scope>NUCLEOTIDE SEQUENCE [LARGE SCALE GENOMIC DNA]</scope>
    <source>
        <strain evidence="12 13">Phi</strain>
    </source>
</reference>
<name>A0A4Y8PG14_9BACT</name>
<dbReference type="InterPro" id="IPR000394">
    <property type="entry name" value="RNA_pol_sigma_54"/>
</dbReference>
<keyword evidence="7" id="KW-0238">DNA-binding</keyword>
<dbReference type="Pfam" id="PF00309">
    <property type="entry name" value="Sigma54_AID"/>
    <property type="match status" value="1"/>
</dbReference>
<dbReference type="EMBL" id="LXQC01000101">
    <property type="protein sequence ID" value="TFE71083.1"/>
    <property type="molecule type" value="Genomic_DNA"/>
</dbReference>
<dbReference type="PIRSF" id="PIRSF000774">
    <property type="entry name" value="RpoN"/>
    <property type="match status" value="1"/>
</dbReference>
<dbReference type="PANTHER" id="PTHR32248:SF4">
    <property type="entry name" value="RNA POLYMERASE SIGMA-54 FACTOR"/>
    <property type="match status" value="1"/>
</dbReference>
<dbReference type="Pfam" id="PF04552">
    <property type="entry name" value="Sigma54_DBD"/>
    <property type="match status" value="1"/>
</dbReference>
<dbReference type="PROSITE" id="PS00718">
    <property type="entry name" value="SIGMA54_2"/>
    <property type="match status" value="1"/>
</dbReference>
<dbReference type="InterPro" id="IPR007634">
    <property type="entry name" value="RNA_pol_sigma_54_DNA-bd"/>
</dbReference>
<evidence type="ECO:0000259" key="11">
    <source>
        <dbReference type="Pfam" id="PF04963"/>
    </source>
</evidence>
<dbReference type="GO" id="GO:0001216">
    <property type="term" value="F:DNA-binding transcription activator activity"/>
    <property type="evidence" value="ECO:0007669"/>
    <property type="project" value="InterPro"/>
</dbReference>
<evidence type="ECO:0000256" key="9">
    <source>
        <dbReference type="SAM" id="Coils"/>
    </source>
</evidence>
<dbReference type="Gene3D" id="1.10.10.1330">
    <property type="entry name" value="RNA polymerase sigma-54 factor, core-binding domain"/>
    <property type="match status" value="1"/>
</dbReference>
<dbReference type="GO" id="GO:0000428">
    <property type="term" value="C:DNA-directed RNA polymerase complex"/>
    <property type="evidence" value="ECO:0007669"/>
    <property type="project" value="UniProtKB-KW"/>
</dbReference>
<evidence type="ECO:0000313" key="13">
    <source>
        <dbReference type="Proteomes" id="UP000297713"/>
    </source>
</evidence>
<feature type="coiled-coil region" evidence="9">
    <location>
        <begin position="209"/>
        <end position="236"/>
    </location>
</feature>
<dbReference type="PROSITE" id="PS50044">
    <property type="entry name" value="SIGMA54_3"/>
    <property type="match status" value="1"/>
</dbReference>
<dbReference type="PANTHER" id="PTHR32248">
    <property type="entry name" value="RNA POLYMERASE SIGMA-54 FACTOR"/>
    <property type="match status" value="1"/>
</dbReference>
<comment type="similarity">
    <text evidence="1">Belongs to the sigma-54 factor family.</text>
</comment>
<dbReference type="GO" id="GO:0006352">
    <property type="term" value="P:DNA-templated transcription initiation"/>
    <property type="evidence" value="ECO:0007669"/>
    <property type="project" value="InterPro"/>
</dbReference>
<dbReference type="NCBIfam" id="TIGR02395">
    <property type="entry name" value="rpoN_sigma"/>
    <property type="match status" value="1"/>
</dbReference>
<evidence type="ECO:0000259" key="10">
    <source>
        <dbReference type="Pfam" id="PF04552"/>
    </source>
</evidence>
<gene>
    <name evidence="12" type="ORF">A7Q10_05570</name>
</gene>
<evidence type="ECO:0000256" key="1">
    <source>
        <dbReference type="ARBA" id="ARBA00008798"/>
    </source>
</evidence>
<dbReference type="InterPro" id="IPR038709">
    <property type="entry name" value="RpoN_core-bd_sf"/>
</dbReference>
<dbReference type="GO" id="GO:0003677">
    <property type="term" value="F:DNA binding"/>
    <property type="evidence" value="ECO:0007669"/>
    <property type="project" value="UniProtKB-KW"/>
</dbReference>
<evidence type="ECO:0000256" key="7">
    <source>
        <dbReference type="ARBA" id="ARBA00023125"/>
    </source>
</evidence>
<dbReference type="GO" id="GO:0016987">
    <property type="term" value="F:sigma factor activity"/>
    <property type="evidence" value="ECO:0007669"/>
    <property type="project" value="UniProtKB-KW"/>
</dbReference>
<dbReference type="OrthoDB" id="9814402at2"/>
<protein>
    <submittedName>
        <fullName evidence="12">RNA polymerase sigma-54 factor</fullName>
    </submittedName>
</protein>
<keyword evidence="2" id="KW-0240">DNA-directed RNA polymerase</keyword>
<dbReference type="Gene3D" id="1.10.10.60">
    <property type="entry name" value="Homeodomain-like"/>
    <property type="match status" value="1"/>
</dbReference>
<dbReference type="GO" id="GO:0016779">
    <property type="term" value="F:nucleotidyltransferase activity"/>
    <property type="evidence" value="ECO:0007669"/>
    <property type="project" value="UniProtKB-KW"/>
</dbReference>
<dbReference type="RefSeq" id="WP_134439451.1">
    <property type="nucleotide sequence ID" value="NZ_LXQC01000101.1"/>
</dbReference>
<keyword evidence="3" id="KW-0808">Transferase</keyword>
<evidence type="ECO:0000256" key="3">
    <source>
        <dbReference type="ARBA" id="ARBA00022679"/>
    </source>
</evidence>
<dbReference type="PRINTS" id="PR00045">
    <property type="entry name" value="SIGMA54FCT"/>
</dbReference>
<accession>A0A4Y8PG14</accession>
<keyword evidence="6" id="KW-0731">Sigma factor</keyword>
<dbReference type="AlphaFoldDB" id="A0A4Y8PG14"/>
<evidence type="ECO:0000256" key="2">
    <source>
        <dbReference type="ARBA" id="ARBA00022478"/>
    </source>
</evidence>
<feature type="domain" description="RNA polymerase sigma factor 54 core-binding" evidence="11">
    <location>
        <begin position="103"/>
        <end position="284"/>
    </location>
</feature>
<dbReference type="InterPro" id="IPR007046">
    <property type="entry name" value="RNA_pol_sigma_54_core-bd"/>
</dbReference>
<evidence type="ECO:0000256" key="8">
    <source>
        <dbReference type="ARBA" id="ARBA00023163"/>
    </source>
</evidence>
<keyword evidence="13" id="KW-1185">Reference proteome</keyword>
<comment type="caution">
    <text evidence="12">The sequence shown here is derived from an EMBL/GenBank/DDBJ whole genome shotgun (WGS) entry which is preliminary data.</text>
</comment>